<protein>
    <submittedName>
        <fullName evidence="1">Uncharacterized protein</fullName>
    </submittedName>
</protein>
<keyword evidence="2" id="KW-1185">Reference proteome</keyword>
<dbReference type="RefSeq" id="WP_143470795.1">
    <property type="nucleotide sequence ID" value="NZ_MVDE01000001.1"/>
</dbReference>
<proteinExistence type="predicted"/>
<accession>A0A2N3IGB8</accession>
<dbReference type="AlphaFoldDB" id="A0A2N3IGB8"/>
<gene>
    <name evidence="1" type="ORF">BZG01_00080</name>
</gene>
<comment type="caution">
    <text evidence="1">The sequence shown here is derived from an EMBL/GenBank/DDBJ whole genome shotgun (WGS) entry which is preliminary data.</text>
</comment>
<dbReference type="EMBL" id="MVDE01000001">
    <property type="protein sequence ID" value="PKQ69370.1"/>
    <property type="molecule type" value="Genomic_DNA"/>
</dbReference>
<reference evidence="1 2" key="1">
    <citation type="journal article" date="2017" name="Front. Microbiol.">
        <title>Labilibaculum manganireducens gen. nov., sp. nov. and Labilibaculum filiforme sp. nov., Novel Bacteroidetes Isolated from Subsurface Sediments of the Baltic Sea.</title>
        <authorList>
            <person name="Vandieken V."/>
            <person name="Marshall I.P."/>
            <person name="Niemann H."/>
            <person name="Engelen B."/>
            <person name="Cypionka H."/>
        </authorList>
    </citation>
    <scope>NUCLEOTIDE SEQUENCE [LARGE SCALE GENOMIC DNA]</scope>
    <source>
        <strain evidence="1 2">59.10-2M</strain>
    </source>
</reference>
<dbReference type="Proteomes" id="UP000233618">
    <property type="component" value="Unassembled WGS sequence"/>
</dbReference>
<evidence type="ECO:0000313" key="1">
    <source>
        <dbReference type="EMBL" id="PKQ69370.1"/>
    </source>
</evidence>
<organism evidence="1 2">
    <name type="scientific">Labilibaculum manganireducens</name>
    <dbReference type="NCBI Taxonomy" id="1940525"/>
    <lineage>
        <taxon>Bacteria</taxon>
        <taxon>Pseudomonadati</taxon>
        <taxon>Bacteroidota</taxon>
        <taxon>Bacteroidia</taxon>
        <taxon>Marinilabiliales</taxon>
        <taxon>Marinifilaceae</taxon>
        <taxon>Labilibaculum</taxon>
    </lineage>
</organism>
<sequence>MILRFKKGSELEKAVLKQNDIKNNSRTEAMEIVEKHTGIIPSGFGYHWGFGSNYMWSADMANFPPEINEVPGFTHVKKNEECNIFKPNGRTKIGRLIRSEVRELDKVSCKEIEALGIPTHVGNIWSYFQLGKDADGAWLSLPTKLLDHMQKTDDIIIDVVEKHS</sequence>
<evidence type="ECO:0000313" key="2">
    <source>
        <dbReference type="Proteomes" id="UP000233618"/>
    </source>
</evidence>
<name>A0A2N3IGB8_9BACT</name>